<dbReference type="Gene3D" id="3.10.450.50">
    <property type="match status" value="1"/>
</dbReference>
<dbReference type="Proteomes" id="UP000182510">
    <property type="component" value="Chromosome"/>
</dbReference>
<proteinExistence type="predicted"/>
<dbReference type="InterPro" id="IPR011944">
    <property type="entry name" value="Steroid_delta5-4_isomerase"/>
</dbReference>
<evidence type="ECO:0000259" key="1">
    <source>
        <dbReference type="Pfam" id="PF14534"/>
    </source>
</evidence>
<dbReference type="NCBIfam" id="TIGR02246">
    <property type="entry name" value="SgcJ/EcaC family oxidoreductase"/>
    <property type="match status" value="1"/>
</dbReference>
<dbReference type="STRING" id="1913577.LPB144_05750"/>
<dbReference type="InterPro" id="IPR032710">
    <property type="entry name" value="NTF2-like_dom_sf"/>
</dbReference>
<dbReference type="KEGG" id="grl:LPB144_05750"/>
<evidence type="ECO:0000313" key="2">
    <source>
        <dbReference type="EMBL" id="APG59944.1"/>
    </source>
</evidence>
<name>A0A1L3J4B1_9FLAO</name>
<dbReference type="SUPFAM" id="SSF54427">
    <property type="entry name" value="NTF2-like"/>
    <property type="match status" value="1"/>
</dbReference>
<sequence length="138" mass="15406">MAVSISGYSQETASADVKSQIEKNSKQMQKHMEAGNLAEFGSYFAEDAMLKLSGFAPMSGREAITAAHKPMTEQGMKLVINTEEVMDFGDYAYEIGNYEMHNKEGMKVDHGHYSTLWKKADGEWKIYRDMVSSSAGMK</sequence>
<accession>A0A1L3J4B1</accession>
<keyword evidence="3" id="KW-1185">Reference proteome</keyword>
<evidence type="ECO:0000313" key="3">
    <source>
        <dbReference type="Proteomes" id="UP000182510"/>
    </source>
</evidence>
<gene>
    <name evidence="2" type="ORF">LPB144_05750</name>
</gene>
<organism evidence="2 3">
    <name type="scientific">Christiangramia salexigens</name>
    <dbReference type="NCBI Taxonomy" id="1913577"/>
    <lineage>
        <taxon>Bacteria</taxon>
        <taxon>Pseudomonadati</taxon>
        <taxon>Bacteroidota</taxon>
        <taxon>Flavobacteriia</taxon>
        <taxon>Flavobacteriales</taxon>
        <taxon>Flavobacteriaceae</taxon>
        <taxon>Christiangramia</taxon>
    </lineage>
</organism>
<protein>
    <recommendedName>
        <fullName evidence="1">DUF4440 domain-containing protein</fullName>
    </recommendedName>
</protein>
<dbReference type="EMBL" id="CP018153">
    <property type="protein sequence ID" value="APG59944.1"/>
    <property type="molecule type" value="Genomic_DNA"/>
</dbReference>
<feature type="domain" description="DUF4440" evidence="1">
    <location>
        <begin position="21"/>
        <end position="126"/>
    </location>
</feature>
<dbReference type="AlphaFoldDB" id="A0A1L3J4B1"/>
<reference evidence="2 3" key="1">
    <citation type="submission" date="2016-11" db="EMBL/GenBank/DDBJ databases">
        <title>Gramella sp. LPB0144 isolated from marine environment.</title>
        <authorList>
            <person name="Kim E."/>
            <person name="Yi H."/>
        </authorList>
    </citation>
    <scope>NUCLEOTIDE SEQUENCE [LARGE SCALE GENOMIC DNA]</scope>
    <source>
        <strain evidence="2 3">LPB0144</strain>
    </source>
</reference>
<dbReference type="Pfam" id="PF14534">
    <property type="entry name" value="DUF4440"/>
    <property type="match status" value="1"/>
</dbReference>
<dbReference type="InterPro" id="IPR027843">
    <property type="entry name" value="DUF4440"/>
</dbReference>